<evidence type="ECO:0000313" key="11">
    <source>
        <dbReference type="Proteomes" id="UP000502136"/>
    </source>
</evidence>
<evidence type="ECO:0000256" key="6">
    <source>
        <dbReference type="ARBA" id="ARBA00023134"/>
    </source>
</evidence>
<keyword evidence="7 8" id="KW-0501">Molybdenum cofactor biosynthesis</keyword>
<keyword evidence="5 8" id="KW-0460">Magnesium</keyword>
<keyword evidence="4 8" id="KW-0547">Nucleotide-binding</keyword>
<dbReference type="Pfam" id="PF12804">
    <property type="entry name" value="NTP_transf_3"/>
    <property type="match status" value="1"/>
</dbReference>
<protein>
    <recommendedName>
        <fullName evidence="8">Probable molybdenum cofactor guanylyltransferase</fullName>
        <shortName evidence="8">MoCo guanylyltransferase</shortName>
        <ecNumber evidence="8">2.7.7.77</ecNumber>
    </recommendedName>
    <alternativeName>
        <fullName evidence="8">GTP:molybdopterin guanylyltransferase</fullName>
    </alternativeName>
    <alternativeName>
        <fullName evidence="8">Mo-MPT guanylyltransferase</fullName>
    </alternativeName>
    <alternativeName>
        <fullName evidence="8">Molybdopterin guanylyltransferase</fullName>
    </alternativeName>
    <alternativeName>
        <fullName evidence="8">Molybdopterin-guanine dinucleotide synthase</fullName>
        <shortName evidence="8">MGD synthase</shortName>
    </alternativeName>
</protein>
<dbReference type="PANTHER" id="PTHR19136:SF81">
    <property type="entry name" value="MOLYBDENUM COFACTOR GUANYLYLTRANSFERASE"/>
    <property type="match status" value="1"/>
</dbReference>
<evidence type="ECO:0000256" key="5">
    <source>
        <dbReference type="ARBA" id="ARBA00022842"/>
    </source>
</evidence>
<dbReference type="AlphaFoldDB" id="A0A6H2H235"/>
<dbReference type="SUPFAM" id="SSF53448">
    <property type="entry name" value="Nucleotide-diphospho-sugar transferases"/>
    <property type="match status" value="1"/>
</dbReference>
<proteinExistence type="inferred from homology"/>
<dbReference type="HAMAP" id="MF_00316">
    <property type="entry name" value="MobA"/>
    <property type="match status" value="1"/>
</dbReference>
<accession>A0A6H2H235</accession>
<feature type="binding site" evidence="8">
    <location>
        <position position="121"/>
    </location>
    <ligand>
        <name>GTP</name>
        <dbReference type="ChEBI" id="CHEBI:37565"/>
    </ligand>
</feature>
<comment type="cofactor">
    <cofactor evidence="8">
        <name>Mg(2+)</name>
        <dbReference type="ChEBI" id="CHEBI:18420"/>
    </cofactor>
</comment>
<evidence type="ECO:0000259" key="9">
    <source>
        <dbReference type="Pfam" id="PF12804"/>
    </source>
</evidence>
<keyword evidence="2 8" id="KW-0808">Transferase</keyword>
<dbReference type="InterPro" id="IPR025877">
    <property type="entry name" value="MobA-like_NTP_Trfase"/>
</dbReference>
<dbReference type="GO" id="GO:0005737">
    <property type="term" value="C:cytoplasm"/>
    <property type="evidence" value="ECO:0007669"/>
    <property type="project" value="UniProtKB-SubCell"/>
</dbReference>
<dbReference type="EC" id="2.7.7.77" evidence="8"/>
<evidence type="ECO:0000256" key="3">
    <source>
        <dbReference type="ARBA" id="ARBA00022723"/>
    </source>
</evidence>
<keyword evidence="10" id="KW-0548">Nucleotidyltransferase</keyword>
<evidence type="ECO:0000256" key="1">
    <source>
        <dbReference type="ARBA" id="ARBA00022490"/>
    </source>
</evidence>
<evidence type="ECO:0000256" key="4">
    <source>
        <dbReference type="ARBA" id="ARBA00022741"/>
    </source>
</evidence>
<sequence length="226" mass="23263">MRQEQAGRTGAATAEMELGGPAAMDGFILAGGRSSRMGRDKYALLLEGRTLLSRIAERMAPACGSVRAVVASPGQAERVRAAAPELAAPVLEPHAGEGPLAGVHGALLAAEAPLVWLVACDMPFVSSAAAGRLAAALERCGSAGCAAPRIDGRLQPLHAVYRRDASLAAADRLLHSGERRLSALLEELVPIAIEITGRAAPMPIGFNMNTPADYEAGIRLAEGGGE</sequence>
<comment type="catalytic activity">
    <reaction evidence="8">
        <text>Mo-molybdopterin + GTP + H(+) = Mo-molybdopterin guanine dinucleotide + diphosphate</text>
        <dbReference type="Rhea" id="RHEA:34243"/>
        <dbReference type="ChEBI" id="CHEBI:15378"/>
        <dbReference type="ChEBI" id="CHEBI:33019"/>
        <dbReference type="ChEBI" id="CHEBI:37565"/>
        <dbReference type="ChEBI" id="CHEBI:71302"/>
        <dbReference type="ChEBI" id="CHEBI:71310"/>
        <dbReference type="EC" id="2.7.7.77"/>
    </reaction>
</comment>
<evidence type="ECO:0000256" key="7">
    <source>
        <dbReference type="ARBA" id="ARBA00023150"/>
    </source>
</evidence>
<keyword evidence="1 8" id="KW-0963">Cytoplasm</keyword>
<evidence type="ECO:0000313" key="10">
    <source>
        <dbReference type="EMBL" id="QJC53659.1"/>
    </source>
</evidence>
<dbReference type="Gene3D" id="3.90.550.10">
    <property type="entry name" value="Spore Coat Polysaccharide Biosynthesis Protein SpsA, Chain A"/>
    <property type="match status" value="1"/>
</dbReference>
<name>A0A6H2H235_9BACL</name>
<comment type="subcellular location">
    <subcellularLocation>
        <location evidence="8">Cytoplasm</location>
    </subcellularLocation>
</comment>
<reference evidence="10 11" key="1">
    <citation type="submission" date="2020-04" db="EMBL/GenBank/DDBJ databases">
        <title>Novel Paenibacillus strain UniB2 isolated from commercial digestive syrup.</title>
        <authorList>
            <person name="Thorat V."/>
            <person name="Kirdat K."/>
            <person name="Tiwarekar B."/>
            <person name="Yadav A."/>
        </authorList>
    </citation>
    <scope>NUCLEOTIDE SEQUENCE [LARGE SCALE GENOMIC DNA]</scope>
    <source>
        <strain evidence="10 11">UniB2</strain>
    </source>
</reference>
<dbReference type="InterPro" id="IPR029044">
    <property type="entry name" value="Nucleotide-diphossugar_trans"/>
</dbReference>
<dbReference type="Proteomes" id="UP000502136">
    <property type="component" value="Chromosome"/>
</dbReference>
<feature type="domain" description="MobA-like NTP transferase" evidence="9">
    <location>
        <begin position="26"/>
        <end position="187"/>
    </location>
</feature>
<keyword evidence="11" id="KW-1185">Reference proteome</keyword>
<comment type="domain">
    <text evidence="8">The N-terminal domain determines nucleotide recognition and specific binding, while the C-terminal domain determines the specific binding to the target protein.</text>
</comment>
<comment type="similarity">
    <text evidence="8">Belongs to the MobA family.</text>
</comment>
<feature type="binding site" evidence="8">
    <location>
        <begin position="29"/>
        <end position="31"/>
    </location>
    <ligand>
        <name>GTP</name>
        <dbReference type="ChEBI" id="CHEBI:37565"/>
    </ligand>
</feature>
<dbReference type="GO" id="GO:0061603">
    <property type="term" value="F:molybdenum cofactor guanylyltransferase activity"/>
    <property type="evidence" value="ECO:0007669"/>
    <property type="project" value="UniProtKB-EC"/>
</dbReference>
<dbReference type="GO" id="GO:0046872">
    <property type="term" value="F:metal ion binding"/>
    <property type="evidence" value="ECO:0007669"/>
    <property type="project" value="UniProtKB-KW"/>
</dbReference>
<dbReference type="GO" id="GO:0006777">
    <property type="term" value="P:Mo-molybdopterin cofactor biosynthetic process"/>
    <property type="evidence" value="ECO:0007669"/>
    <property type="project" value="UniProtKB-KW"/>
</dbReference>
<dbReference type="CDD" id="cd02503">
    <property type="entry name" value="MobA"/>
    <property type="match status" value="1"/>
</dbReference>
<dbReference type="EMBL" id="CP051428">
    <property type="protein sequence ID" value="QJC53659.1"/>
    <property type="molecule type" value="Genomic_DNA"/>
</dbReference>
<keyword evidence="3 8" id="KW-0479">Metal-binding</keyword>
<organism evidence="10 11">
    <name type="scientific">Paenibacillus albicereus</name>
    <dbReference type="NCBI Taxonomy" id="2726185"/>
    <lineage>
        <taxon>Bacteria</taxon>
        <taxon>Bacillati</taxon>
        <taxon>Bacillota</taxon>
        <taxon>Bacilli</taxon>
        <taxon>Bacillales</taxon>
        <taxon>Paenibacillaceae</taxon>
        <taxon>Paenibacillus</taxon>
    </lineage>
</organism>
<dbReference type="RefSeq" id="WP_168909194.1">
    <property type="nucleotide sequence ID" value="NZ_CP051428.1"/>
</dbReference>
<dbReference type="PANTHER" id="PTHR19136">
    <property type="entry name" value="MOLYBDENUM COFACTOR GUANYLYLTRANSFERASE"/>
    <property type="match status" value="1"/>
</dbReference>
<feature type="binding site" evidence="8">
    <location>
        <position position="41"/>
    </location>
    <ligand>
        <name>GTP</name>
        <dbReference type="ChEBI" id="CHEBI:37565"/>
    </ligand>
</feature>
<comment type="caution">
    <text evidence="8">Lacks conserved residue(s) required for the propagation of feature annotation.</text>
</comment>
<feature type="binding site" evidence="8">
    <location>
        <position position="121"/>
    </location>
    <ligand>
        <name>Mg(2+)</name>
        <dbReference type="ChEBI" id="CHEBI:18420"/>
    </ligand>
</feature>
<dbReference type="InterPro" id="IPR013482">
    <property type="entry name" value="Molybde_CF_guanTrfase"/>
</dbReference>
<dbReference type="KEGG" id="palr:HGI30_20415"/>
<gene>
    <name evidence="8" type="primary">mobA</name>
    <name evidence="10" type="ORF">HGI30_20415</name>
</gene>
<dbReference type="GO" id="GO:0005525">
    <property type="term" value="F:GTP binding"/>
    <property type="evidence" value="ECO:0007669"/>
    <property type="project" value="UniProtKB-UniRule"/>
</dbReference>
<comment type="function">
    <text evidence="8">Transfers a GMP moiety from GTP to Mo-molybdopterin (Mo-MPT) cofactor (Moco or molybdenum cofactor) to form Mo-molybdopterin guanine dinucleotide (Mo-MGD) cofactor.</text>
</comment>
<evidence type="ECO:0000256" key="2">
    <source>
        <dbReference type="ARBA" id="ARBA00022679"/>
    </source>
</evidence>
<evidence type="ECO:0000256" key="8">
    <source>
        <dbReference type="HAMAP-Rule" id="MF_00316"/>
    </source>
</evidence>
<keyword evidence="6 8" id="KW-0342">GTP-binding</keyword>